<evidence type="ECO:0000313" key="3">
    <source>
        <dbReference type="Proteomes" id="UP000000763"/>
    </source>
</evidence>
<accession>Q7EZ66</accession>
<protein>
    <submittedName>
        <fullName evidence="2">Uncharacterized protein</fullName>
    </submittedName>
</protein>
<feature type="compositionally biased region" description="Polar residues" evidence="1">
    <location>
        <begin position="31"/>
        <end position="42"/>
    </location>
</feature>
<gene>
    <name evidence="2" type="primary">B1056G08.136</name>
</gene>
<sequence length="67" mass="7290">MQTAKARGGRLWLWKKVWFPLTQRLAGRGTQHGNAGSQSRGQNPCGDITVSSSAHSEDNPTVSVIQQ</sequence>
<proteinExistence type="predicted"/>
<feature type="compositionally biased region" description="Polar residues" evidence="1">
    <location>
        <begin position="49"/>
        <end position="67"/>
    </location>
</feature>
<dbReference type="EMBL" id="AP004988">
    <property type="protein sequence ID" value="BAC79994.1"/>
    <property type="molecule type" value="Genomic_DNA"/>
</dbReference>
<reference evidence="3" key="2">
    <citation type="journal article" date="2008" name="Nucleic Acids Res.">
        <title>The rice annotation project database (RAP-DB): 2008 update.</title>
        <authorList>
            <consortium name="The rice annotation project (RAP)"/>
        </authorList>
    </citation>
    <scope>GENOME REANNOTATION</scope>
    <source>
        <strain evidence="3">cv. Nipponbare</strain>
    </source>
</reference>
<organism evidence="2 3">
    <name type="scientific">Oryza sativa subsp. japonica</name>
    <name type="common">Rice</name>
    <dbReference type="NCBI Taxonomy" id="39947"/>
    <lineage>
        <taxon>Eukaryota</taxon>
        <taxon>Viridiplantae</taxon>
        <taxon>Streptophyta</taxon>
        <taxon>Embryophyta</taxon>
        <taxon>Tracheophyta</taxon>
        <taxon>Spermatophyta</taxon>
        <taxon>Magnoliopsida</taxon>
        <taxon>Liliopsida</taxon>
        <taxon>Poales</taxon>
        <taxon>Poaceae</taxon>
        <taxon>BOP clade</taxon>
        <taxon>Oryzoideae</taxon>
        <taxon>Oryzeae</taxon>
        <taxon>Oryzinae</taxon>
        <taxon>Oryza</taxon>
        <taxon>Oryza sativa</taxon>
    </lineage>
</organism>
<evidence type="ECO:0000256" key="1">
    <source>
        <dbReference type="SAM" id="MobiDB-lite"/>
    </source>
</evidence>
<dbReference type="AlphaFoldDB" id="Q7EZ66"/>
<evidence type="ECO:0000313" key="2">
    <source>
        <dbReference type="EMBL" id="BAC79994.1"/>
    </source>
</evidence>
<name>Q7EZ66_ORYSJ</name>
<reference evidence="3" key="1">
    <citation type="journal article" date="2005" name="Nature">
        <title>The map-based sequence of the rice genome.</title>
        <authorList>
            <consortium name="International rice genome sequencing project (IRGSP)"/>
            <person name="Matsumoto T."/>
            <person name="Wu J."/>
            <person name="Kanamori H."/>
            <person name="Katayose Y."/>
            <person name="Fujisawa M."/>
            <person name="Namiki N."/>
            <person name="Mizuno H."/>
            <person name="Yamamoto K."/>
            <person name="Antonio B.A."/>
            <person name="Baba T."/>
            <person name="Sakata K."/>
            <person name="Nagamura Y."/>
            <person name="Aoki H."/>
            <person name="Arikawa K."/>
            <person name="Arita K."/>
            <person name="Bito T."/>
            <person name="Chiden Y."/>
            <person name="Fujitsuka N."/>
            <person name="Fukunaka R."/>
            <person name="Hamada M."/>
            <person name="Harada C."/>
            <person name="Hayashi A."/>
            <person name="Hijishita S."/>
            <person name="Honda M."/>
            <person name="Hosokawa S."/>
            <person name="Ichikawa Y."/>
            <person name="Idonuma A."/>
            <person name="Iijima M."/>
            <person name="Ikeda M."/>
            <person name="Ikeno M."/>
            <person name="Ito K."/>
            <person name="Ito S."/>
            <person name="Ito T."/>
            <person name="Ito Y."/>
            <person name="Ito Y."/>
            <person name="Iwabuchi A."/>
            <person name="Kamiya K."/>
            <person name="Karasawa W."/>
            <person name="Kurita K."/>
            <person name="Katagiri S."/>
            <person name="Kikuta A."/>
            <person name="Kobayashi H."/>
            <person name="Kobayashi N."/>
            <person name="Machita K."/>
            <person name="Maehara T."/>
            <person name="Masukawa M."/>
            <person name="Mizubayashi T."/>
            <person name="Mukai Y."/>
            <person name="Nagasaki H."/>
            <person name="Nagata Y."/>
            <person name="Naito S."/>
            <person name="Nakashima M."/>
            <person name="Nakama Y."/>
            <person name="Nakamichi Y."/>
            <person name="Nakamura M."/>
            <person name="Meguro A."/>
            <person name="Negishi M."/>
            <person name="Ohta I."/>
            <person name="Ohta T."/>
            <person name="Okamoto M."/>
            <person name="Ono N."/>
            <person name="Saji S."/>
            <person name="Sakaguchi M."/>
            <person name="Sakai K."/>
            <person name="Shibata M."/>
            <person name="Shimokawa T."/>
            <person name="Song J."/>
            <person name="Takazaki Y."/>
            <person name="Terasawa K."/>
            <person name="Tsugane M."/>
            <person name="Tsuji K."/>
            <person name="Ueda S."/>
            <person name="Waki K."/>
            <person name="Yamagata H."/>
            <person name="Yamamoto M."/>
            <person name="Yamamoto S."/>
            <person name="Yamane H."/>
            <person name="Yoshiki S."/>
            <person name="Yoshihara R."/>
            <person name="Yukawa K."/>
            <person name="Zhong H."/>
            <person name="Yano M."/>
            <person name="Yuan Q."/>
            <person name="Ouyang S."/>
            <person name="Liu J."/>
            <person name="Jones K.M."/>
            <person name="Gansberger K."/>
            <person name="Moffat K."/>
            <person name="Hill J."/>
            <person name="Bera J."/>
            <person name="Fadrosh D."/>
            <person name="Jin S."/>
            <person name="Johri S."/>
            <person name="Kim M."/>
            <person name="Overton L."/>
            <person name="Reardon M."/>
            <person name="Tsitrin T."/>
            <person name="Vuong H."/>
            <person name="Weaver B."/>
            <person name="Ciecko A."/>
            <person name="Tallon L."/>
            <person name="Jackson J."/>
            <person name="Pai G."/>
            <person name="Aken S.V."/>
            <person name="Utterback T."/>
            <person name="Reidmuller S."/>
            <person name="Feldblyum T."/>
            <person name="Hsiao J."/>
            <person name="Zismann V."/>
            <person name="Iobst S."/>
            <person name="de Vazeille A.R."/>
            <person name="Buell C.R."/>
            <person name="Ying K."/>
            <person name="Li Y."/>
            <person name="Lu T."/>
            <person name="Huang Y."/>
            <person name="Zhao Q."/>
            <person name="Feng Q."/>
            <person name="Zhang L."/>
            <person name="Zhu J."/>
            <person name="Weng Q."/>
            <person name="Mu J."/>
            <person name="Lu Y."/>
            <person name="Fan D."/>
            <person name="Liu Y."/>
            <person name="Guan J."/>
            <person name="Zhang Y."/>
            <person name="Yu S."/>
            <person name="Liu X."/>
            <person name="Zhang Y."/>
            <person name="Hong G."/>
            <person name="Han B."/>
            <person name="Choisne N."/>
            <person name="Demange N."/>
            <person name="Orjeda G."/>
            <person name="Samain S."/>
            <person name="Cattolico L."/>
            <person name="Pelletier E."/>
            <person name="Couloux A."/>
            <person name="Segurens B."/>
            <person name="Wincker P."/>
            <person name="D'Hont A."/>
            <person name="Scarpelli C."/>
            <person name="Weissenbach J."/>
            <person name="Salanoubat M."/>
            <person name="Quetier F."/>
            <person name="Yu Y."/>
            <person name="Kim H.R."/>
            <person name="Rambo T."/>
            <person name="Currie J."/>
            <person name="Collura K."/>
            <person name="Luo M."/>
            <person name="Yang T."/>
            <person name="Ammiraju J.S.S."/>
            <person name="Engler F."/>
            <person name="Soderlund C."/>
            <person name="Wing R.A."/>
            <person name="Palmer L.E."/>
            <person name="de la Bastide M."/>
            <person name="Spiegel L."/>
            <person name="Nascimento L."/>
            <person name="Zutavern T."/>
            <person name="O'Shaughnessy A."/>
            <person name="Dike S."/>
            <person name="Dedhia N."/>
            <person name="Preston R."/>
            <person name="Balija V."/>
            <person name="McCombie W.R."/>
            <person name="Chow T."/>
            <person name="Chen H."/>
            <person name="Chung M."/>
            <person name="Chen C."/>
            <person name="Shaw J."/>
            <person name="Wu H."/>
            <person name="Hsiao K."/>
            <person name="Chao Y."/>
            <person name="Chu M."/>
            <person name="Cheng C."/>
            <person name="Hour A."/>
            <person name="Lee P."/>
            <person name="Lin S."/>
            <person name="Lin Y."/>
            <person name="Liou J."/>
            <person name="Liu S."/>
            <person name="Hsing Y."/>
            <person name="Raghuvanshi S."/>
            <person name="Mohanty A."/>
            <person name="Bharti A.K."/>
            <person name="Gaur A."/>
            <person name="Gupta V."/>
            <person name="Kumar D."/>
            <person name="Ravi V."/>
            <person name="Vij S."/>
            <person name="Kapur A."/>
            <person name="Khurana P."/>
            <person name="Khurana P."/>
            <person name="Khurana J.P."/>
            <person name="Tyagi A.K."/>
            <person name="Gaikwad K."/>
            <person name="Singh A."/>
            <person name="Dalal V."/>
            <person name="Srivastava S."/>
            <person name="Dixit A."/>
            <person name="Pal A.K."/>
            <person name="Ghazi I.A."/>
            <person name="Yadav M."/>
            <person name="Pandit A."/>
            <person name="Bhargava A."/>
            <person name="Sureshbabu K."/>
            <person name="Batra K."/>
            <person name="Sharma T.R."/>
            <person name="Mohapatra T."/>
            <person name="Singh N.K."/>
            <person name="Messing J."/>
            <person name="Nelson A.B."/>
            <person name="Fuks G."/>
            <person name="Kavchok S."/>
            <person name="Keizer G."/>
            <person name="Linton E."/>
            <person name="Llaca V."/>
            <person name="Song R."/>
            <person name="Tanyolac B."/>
            <person name="Young S."/>
            <person name="Ho-Il K."/>
            <person name="Hahn J.H."/>
            <person name="Sangsakoo G."/>
            <person name="Vanavichit A."/>
            <person name="de Mattos Luiz.A.T."/>
            <person name="Zimmer P.D."/>
            <person name="Malone G."/>
            <person name="Dellagostin O."/>
            <person name="de Oliveira A.C."/>
            <person name="Bevan M."/>
            <person name="Bancroft I."/>
            <person name="Minx P."/>
            <person name="Cordum H."/>
            <person name="Wilson R."/>
            <person name="Cheng Z."/>
            <person name="Jin W."/>
            <person name="Jiang J."/>
            <person name="Leong S.A."/>
            <person name="Iwama H."/>
            <person name="Gojobori T."/>
            <person name="Itoh T."/>
            <person name="Niimura Y."/>
            <person name="Fujii Y."/>
            <person name="Habara T."/>
            <person name="Sakai H."/>
            <person name="Sato Y."/>
            <person name="Wilson G."/>
            <person name="Kumar K."/>
            <person name="McCouch S."/>
            <person name="Juretic N."/>
            <person name="Hoen D."/>
            <person name="Wright S."/>
            <person name="Bruskiewich R."/>
            <person name="Bureau T."/>
            <person name="Miyao A."/>
            <person name="Hirochika H."/>
            <person name="Nishikawa T."/>
            <person name="Kadowaki K."/>
            <person name="Sugiura M."/>
            <person name="Burr B."/>
            <person name="Sasaki T."/>
        </authorList>
    </citation>
    <scope>NUCLEOTIDE SEQUENCE [LARGE SCALE GENOMIC DNA]</scope>
    <source>
        <strain evidence="3">cv. Nipponbare</strain>
    </source>
</reference>
<dbReference type="Proteomes" id="UP000000763">
    <property type="component" value="Chromosome 7"/>
</dbReference>
<feature type="region of interest" description="Disordered" evidence="1">
    <location>
        <begin position="27"/>
        <end position="67"/>
    </location>
</feature>